<feature type="domain" description="SCP" evidence="2">
    <location>
        <begin position="147"/>
        <end position="284"/>
    </location>
</feature>
<keyword evidence="4" id="KW-1185">Reference proteome</keyword>
<dbReference type="Pfam" id="PF00188">
    <property type="entry name" value="CAP"/>
    <property type="match status" value="1"/>
</dbReference>
<dbReference type="Proteomes" id="UP000597762">
    <property type="component" value="Unassembled WGS sequence"/>
</dbReference>
<dbReference type="SUPFAM" id="SSF55797">
    <property type="entry name" value="PR-1-like"/>
    <property type="match status" value="1"/>
</dbReference>
<dbReference type="OrthoDB" id="337038at2759"/>
<dbReference type="PROSITE" id="PS01009">
    <property type="entry name" value="CRISP_1"/>
    <property type="match status" value="1"/>
</dbReference>
<dbReference type="SMART" id="SM00198">
    <property type="entry name" value="SCP"/>
    <property type="match status" value="1"/>
</dbReference>
<evidence type="ECO:0000313" key="4">
    <source>
        <dbReference type="Proteomes" id="UP000597762"/>
    </source>
</evidence>
<dbReference type="InterPro" id="IPR034113">
    <property type="entry name" value="SCP_GAPR1-like"/>
</dbReference>
<dbReference type="EMBL" id="CAHIKZ030001057">
    <property type="protein sequence ID" value="CAE1251011.1"/>
    <property type="molecule type" value="Genomic_DNA"/>
</dbReference>
<dbReference type="PRINTS" id="PR00837">
    <property type="entry name" value="V5TPXLIKE"/>
</dbReference>
<dbReference type="InterPro" id="IPR014044">
    <property type="entry name" value="CAP_dom"/>
</dbReference>
<comment type="caution">
    <text evidence="3">The sequence shown here is derived from an EMBL/GenBank/DDBJ whole genome shotgun (WGS) entry which is preliminary data.</text>
</comment>
<feature type="region of interest" description="Disordered" evidence="1">
    <location>
        <begin position="120"/>
        <end position="144"/>
    </location>
</feature>
<proteinExistence type="predicted"/>
<evidence type="ECO:0000256" key="1">
    <source>
        <dbReference type="SAM" id="MobiDB-lite"/>
    </source>
</evidence>
<dbReference type="AlphaFoldDB" id="A0A812C2V6"/>
<dbReference type="PANTHER" id="PTHR10334">
    <property type="entry name" value="CYSTEINE-RICH SECRETORY PROTEIN-RELATED"/>
    <property type="match status" value="1"/>
</dbReference>
<evidence type="ECO:0000313" key="3">
    <source>
        <dbReference type="EMBL" id="CAE1251011.1"/>
    </source>
</evidence>
<dbReference type="CDD" id="cd05382">
    <property type="entry name" value="CAP_GAPR1-like"/>
    <property type="match status" value="1"/>
</dbReference>
<dbReference type="GO" id="GO:0005576">
    <property type="term" value="C:extracellular region"/>
    <property type="evidence" value="ECO:0007669"/>
    <property type="project" value="InterPro"/>
</dbReference>
<name>A0A812C2V6_ACAPH</name>
<dbReference type="InterPro" id="IPR001283">
    <property type="entry name" value="CRISP-related"/>
</dbReference>
<dbReference type="InterPro" id="IPR035940">
    <property type="entry name" value="CAP_sf"/>
</dbReference>
<protein>
    <submittedName>
        <fullName evidence="3">Golgi-associated plant pathogenesis-related protein 1</fullName>
    </submittedName>
</protein>
<accession>A0A812C2V6</accession>
<gene>
    <name evidence="3" type="ORF">SPHA_27380</name>
</gene>
<reference evidence="3" key="1">
    <citation type="submission" date="2021-01" db="EMBL/GenBank/DDBJ databases">
        <authorList>
            <person name="Li R."/>
            <person name="Bekaert M."/>
        </authorList>
    </citation>
    <scope>NUCLEOTIDE SEQUENCE</scope>
    <source>
        <strain evidence="3">Farmed</strain>
    </source>
</reference>
<sequence>MVLRRTSELPNVVVRTSGLPNVVGTSGLPNVVVGMSGLPNVVVGTSGLPNVVDTSGLPNDYFRCILLNFFNKFKSPPSESRREIRTETVPKKRTFFFTGKPYTTNMGCVRSKEKEFDISNKEHVEVKEPEKGEKKDTSEKTSDVLQKMREDCKKAHNAYRAKHMVMALKLNDDLNKLAQKWAEHLASIRTLKHSDCKWKDDIVGENIAYKWMSNGGEFTGQEVTDNWYNEVEKYDYNVGRSQGTGHFTQVVWKGSFEFGMGMARASDGSFYVVCNYFPAGNIIGRFDENVLKPK</sequence>
<dbReference type="FunFam" id="3.40.33.10:FF:000002">
    <property type="entry name" value="Golgi-associated plant pathogenesis-related protein 1"/>
    <property type="match status" value="1"/>
</dbReference>
<evidence type="ECO:0000259" key="2">
    <source>
        <dbReference type="SMART" id="SM00198"/>
    </source>
</evidence>
<dbReference type="PROSITE" id="PS01010">
    <property type="entry name" value="CRISP_2"/>
    <property type="match status" value="1"/>
</dbReference>
<dbReference type="Gene3D" id="3.40.33.10">
    <property type="entry name" value="CAP"/>
    <property type="match status" value="1"/>
</dbReference>
<organism evidence="3 4">
    <name type="scientific">Acanthosepion pharaonis</name>
    <name type="common">Pharaoh cuttlefish</name>
    <name type="synonym">Sepia pharaonis</name>
    <dbReference type="NCBI Taxonomy" id="158019"/>
    <lineage>
        <taxon>Eukaryota</taxon>
        <taxon>Metazoa</taxon>
        <taxon>Spiralia</taxon>
        <taxon>Lophotrochozoa</taxon>
        <taxon>Mollusca</taxon>
        <taxon>Cephalopoda</taxon>
        <taxon>Coleoidea</taxon>
        <taxon>Decapodiformes</taxon>
        <taxon>Sepiida</taxon>
        <taxon>Sepiina</taxon>
        <taxon>Sepiidae</taxon>
        <taxon>Acanthosepion</taxon>
    </lineage>
</organism>
<dbReference type="InterPro" id="IPR018244">
    <property type="entry name" value="Allrgn_V5/Tpx1_CS"/>
</dbReference>